<gene>
    <name evidence="6" type="ORF">QEH59_01235</name>
</gene>
<dbReference type="PANTHER" id="PTHR43498">
    <property type="entry name" value="FERREDOXIN:COB-COM HETERODISULFIDE REDUCTASE SUBUNIT A"/>
    <property type="match status" value="1"/>
</dbReference>
<dbReference type="SUPFAM" id="SSF51905">
    <property type="entry name" value="FAD/NAD(P)-binding domain"/>
    <property type="match status" value="1"/>
</dbReference>
<evidence type="ECO:0000256" key="5">
    <source>
        <dbReference type="ARBA" id="ARBA00023014"/>
    </source>
</evidence>
<evidence type="ECO:0000256" key="1">
    <source>
        <dbReference type="ARBA" id="ARBA00022485"/>
    </source>
</evidence>
<dbReference type="InterPro" id="IPR036188">
    <property type="entry name" value="FAD/NAD-bd_sf"/>
</dbReference>
<organism evidence="6 7">
    <name type="scientific">Thalassobacterium sedimentorum</name>
    <dbReference type="NCBI Taxonomy" id="3041258"/>
    <lineage>
        <taxon>Bacteria</taxon>
        <taxon>Pseudomonadati</taxon>
        <taxon>Verrucomicrobiota</taxon>
        <taxon>Opitutia</taxon>
        <taxon>Puniceicoccales</taxon>
        <taxon>Coraliomargaritaceae</taxon>
        <taxon>Thalassobacterium</taxon>
    </lineage>
</organism>
<proteinExistence type="predicted"/>
<evidence type="ECO:0000256" key="3">
    <source>
        <dbReference type="ARBA" id="ARBA00023002"/>
    </source>
</evidence>
<dbReference type="RefSeq" id="WP_308983538.1">
    <property type="nucleotide sequence ID" value="NZ_JARXIC010000002.1"/>
</dbReference>
<keyword evidence="3" id="KW-0560">Oxidoreductase</keyword>
<comment type="caution">
    <text evidence="6">The sequence shown here is derived from an EMBL/GenBank/DDBJ whole genome shotgun (WGS) entry which is preliminary data.</text>
</comment>
<sequence>MKKIRSIYDVVVCGGGLAGFSAAVAAARRGSKVCLIQDRPVLGGNSSSEIRVTPHGAANFHAYSRETGIISEALIEERARNHEPISENGWTNSVWDMVLYDMAMSTENLTFHVNTSITEVIMEDGSRGSDIDSERAMPEILNGYSHRKAINSSRRIKAVEAVVANAEQVLRIEGAIFMDCTGDAFVADRAGCEWRMGTESKEHYGELHAPDATSGDTMGSSIHFKAKDMGRPVPFQAPDWAVKHDDPSYFYEQGRAPHGVDSGYWWIEIGVPWHTINESEDIRHELTRHCLGIWDWLKNKDPKWKDIAANYALDWIGQVPGKRESRRVMGRYLMTEHDVQNKTVFPDEVAYGGWFVDLHTPGGLLADSSEANSAEGYAVDTEYMAKSYVGPYGVPLNICLSKDVDNLMMAGRNVSVTHAALGTVRVMATTALLGQACGTAAARSIKEQVSLVDVVENRIQQVQQDMLRDGCFLPNYCSCDEQDLARKASVSASSEALSVGVGPDSEFVSNGLMRGPSSEFSETLTHDRCQWIAVGSERLDTVEVCLSNDSDTVQQVEFSLQAVNGIWDYRTNTETELRAGILEVPVGEKLWVVCPVDLDLESGLPAEGFVRLTLSQHPYIRWHASPALEVGQVSAFAMSADKLRRFGGGYSMSFRVHPAQAAYPAANVISGMTRPADKTHIWRSSPDEELPQSVELKWEQEPVSIACVELTFPGHLLREYHATPALFHDAQCPKDYRIETWNGSRWEPVITIQGNYQRQRKHRLPAAVSTDRMRVVVEATNGDAVAAIYEVRCYAE</sequence>
<protein>
    <submittedName>
        <fullName evidence="6">FAD-dependent oxidoreductase</fullName>
    </submittedName>
</protein>
<keyword evidence="4" id="KW-0408">Iron</keyword>
<evidence type="ECO:0000256" key="4">
    <source>
        <dbReference type="ARBA" id="ARBA00023004"/>
    </source>
</evidence>
<dbReference type="Gene3D" id="2.60.120.260">
    <property type="entry name" value="Galactose-binding domain-like"/>
    <property type="match status" value="1"/>
</dbReference>
<dbReference type="Proteomes" id="UP001243717">
    <property type="component" value="Unassembled WGS sequence"/>
</dbReference>
<dbReference type="Pfam" id="PF12831">
    <property type="entry name" value="FAD_oxidored"/>
    <property type="match status" value="1"/>
</dbReference>
<keyword evidence="5" id="KW-0411">Iron-sulfur</keyword>
<keyword evidence="2" id="KW-0479">Metal-binding</keyword>
<name>A0ABU1AE43_9BACT</name>
<reference evidence="6 7" key="1">
    <citation type="submission" date="2023-04" db="EMBL/GenBank/DDBJ databases">
        <title>A novel bacteria isolated from coastal sediment.</title>
        <authorList>
            <person name="Liu X.-J."/>
            <person name="Du Z.-J."/>
        </authorList>
    </citation>
    <scope>NUCLEOTIDE SEQUENCE [LARGE SCALE GENOMIC DNA]</scope>
    <source>
        <strain evidence="6 7">SDUM461004</strain>
    </source>
</reference>
<evidence type="ECO:0000313" key="6">
    <source>
        <dbReference type="EMBL" id="MDQ8193029.1"/>
    </source>
</evidence>
<evidence type="ECO:0000313" key="7">
    <source>
        <dbReference type="Proteomes" id="UP001243717"/>
    </source>
</evidence>
<evidence type="ECO:0000256" key="2">
    <source>
        <dbReference type="ARBA" id="ARBA00022723"/>
    </source>
</evidence>
<keyword evidence="1" id="KW-0004">4Fe-4S</keyword>
<keyword evidence="7" id="KW-1185">Reference proteome</keyword>
<accession>A0ABU1AE43</accession>
<dbReference type="Gene3D" id="3.50.50.60">
    <property type="entry name" value="FAD/NAD(P)-binding domain"/>
    <property type="match status" value="1"/>
</dbReference>
<dbReference type="InterPro" id="IPR039650">
    <property type="entry name" value="HdrA-like"/>
</dbReference>
<dbReference type="PANTHER" id="PTHR43498:SF1">
    <property type="entry name" value="COB--COM HETERODISULFIDE REDUCTASE IRON-SULFUR SUBUNIT A"/>
    <property type="match status" value="1"/>
</dbReference>
<dbReference type="EMBL" id="JARXIC010000002">
    <property type="protein sequence ID" value="MDQ8193029.1"/>
    <property type="molecule type" value="Genomic_DNA"/>
</dbReference>